<dbReference type="Gene3D" id="1.10.287.130">
    <property type="match status" value="1"/>
</dbReference>
<dbReference type="Gene3D" id="3.30.565.10">
    <property type="entry name" value="Histidine kinase-like ATPase, C-terminal domain"/>
    <property type="match status" value="1"/>
</dbReference>
<organism evidence="10 11">
    <name type="scientific">Clostridium cibarium</name>
    <dbReference type="NCBI Taxonomy" id="2762247"/>
    <lineage>
        <taxon>Bacteria</taxon>
        <taxon>Bacillati</taxon>
        <taxon>Bacillota</taxon>
        <taxon>Clostridia</taxon>
        <taxon>Eubacteriales</taxon>
        <taxon>Clostridiaceae</taxon>
        <taxon>Clostridium</taxon>
    </lineage>
</organism>
<evidence type="ECO:0000256" key="1">
    <source>
        <dbReference type="ARBA" id="ARBA00000085"/>
    </source>
</evidence>
<evidence type="ECO:0000256" key="7">
    <source>
        <dbReference type="SAM" id="Coils"/>
    </source>
</evidence>
<evidence type="ECO:0000256" key="6">
    <source>
        <dbReference type="ARBA" id="ARBA00023012"/>
    </source>
</evidence>
<comment type="caution">
    <text evidence="10">The sequence shown here is derived from an EMBL/GenBank/DDBJ whole genome shotgun (WGS) entry which is preliminary data.</text>
</comment>
<dbReference type="Gene3D" id="3.30.450.20">
    <property type="entry name" value="PAS domain"/>
    <property type="match status" value="1"/>
</dbReference>
<sequence length="646" mass="74564">MKKNDRFTEALYIERDKCIYSSCLAAIIFVTFTIVFNEYKELTKSIISIIVIIGACSVIMLTAAVLKIYEAAYYRIMCSFYIFAALANIGNLIFKEEFNYIWSSSQGTRLAGHTLFIFILTLICLKMTECVDEVKNRKVGKYLFGAICIAVTYYSSKYNYRYFVIEATNIIVLFYGHLINKELKEFEFSNGSRINTILYILYSSRIIITLNIINVALKGKIELIDLIIRVLVFACYISNLVITIDKLLNRPYKVLFSDLYKQNTEMNELNNEVVRKNRELEFSQAIIKKKEKMFKTFFSSVPVPLAIISEKGRVTFINSSFKELVDEDNIKNIINRKINSIIKSKNEDDGEYSFMKEHSIISGVFEGKKEQKYVDMELVDISNNKEECLIIFNDVTSKIKIGQLRAEMENNIFQERIKRDFLSNISHDLKTPINVIYSAAQLISVYIDSGNREALKKYNLISKLNCIALIRLTNNLIDSSRIYSDYLSANLQVKNIVEIVEETVTSLIDYAKNKDINLLFDTDEEEIYVNFDDEFMQRIVINLVSNAIKFSREGGKIEVIIQTLEEKVKLLIIDNGIGMEEEFIERAFSRYAMGKNNENRSEKGTGIGLFVVKKLVEKQNGEIFIKSKINEGTEIEMQFNKELYNG</sequence>
<evidence type="ECO:0000259" key="9">
    <source>
        <dbReference type="PROSITE" id="PS50109"/>
    </source>
</evidence>
<keyword evidence="3" id="KW-0597">Phosphoprotein</keyword>
<dbReference type="EC" id="2.7.13.3" evidence="2"/>
<reference evidence="10 11" key="1">
    <citation type="submission" date="2020-08" db="EMBL/GenBank/DDBJ databases">
        <title>A Genomic Blueprint of the Chicken Gut Microbiome.</title>
        <authorList>
            <person name="Gilroy R."/>
            <person name="Ravi A."/>
            <person name="Getino M."/>
            <person name="Pursley I."/>
            <person name="Horton D.L."/>
            <person name="Alikhan N.-F."/>
            <person name="Baker D."/>
            <person name="Gharbi K."/>
            <person name="Hall N."/>
            <person name="Watson M."/>
            <person name="Adriaenssens E.M."/>
            <person name="Foster-Nyarko E."/>
            <person name="Jarju S."/>
            <person name="Secka A."/>
            <person name="Antonio M."/>
            <person name="Oren A."/>
            <person name="Chaudhuri R."/>
            <person name="La Ragione R.M."/>
            <person name="Hildebrand F."/>
            <person name="Pallen M.J."/>
        </authorList>
    </citation>
    <scope>NUCLEOTIDE SEQUENCE [LARGE SCALE GENOMIC DNA]</scope>
    <source>
        <strain evidence="10 11">Sa3CVN1</strain>
    </source>
</reference>
<dbReference type="InterPro" id="IPR003594">
    <property type="entry name" value="HATPase_dom"/>
</dbReference>
<dbReference type="CDD" id="cd00082">
    <property type="entry name" value="HisKA"/>
    <property type="match status" value="1"/>
</dbReference>
<dbReference type="InterPro" id="IPR036890">
    <property type="entry name" value="HATPase_C_sf"/>
</dbReference>
<gene>
    <name evidence="10" type="ORF">H9661_12595</name>
</gene>
<keyword evidence="8" id="KW-0812">Transmembrane</keyword>
<dbReference type="SMART" id="SM00388">
    <property type="entry name" value="HisKA"/>
    <property type="match status" value="1"/>
</dbReference>
<feature type="coiled-coil region" evidence="7">
    <location>
        <begin position="259"/>
        <end position="286"/>
    </location>
</feature>
<evidence type="ECO:0000313" key="11">
    <source>
        <dbReference type="Proteomes" id="UP000627781"/>
    </source>
</evidence>
<dbReference type="Pfam" id="PF02518">
    <property type="entry name" value="HATPase_c"/>
    <property type="match status" value="1"/>
</dbReference>
<dbReference type="PRINTS" id="PR00344">
    <property type="entry name" value="BCTRLSENSOR"/>
</dbReference>
<evidence type="ECO:0000313" key="10">
    <source>
        <dbReference type="EMBL" id="MBD7912195.1"/>
    </source>
</evidence>
<feature type="transmembrane region" description="Helical" evidence="8">
    <location>
        <begin position="45"/>
        <end position="66"/>
    </location>
</feature>
<evidence type="ECO:0000256" key="5">
    <source>
        <dbReference type="ARBA" id="ARBA00022777"/>
    </source>
</evidence>
<dbReference type="EMBL" id="JACSRA010000020">
    <property type="protein sequence ID" value="MBD7912195.1"/>
    <property type="molecule type" value="Genomic_DNA"/>
</dbReference>
<dbReference type="PANTHER" id="PTHR43711:SF26">
    <property type="entry name" value="SENSOR HISTIDINE KINASE RCSC"/>
    <property type="match status" value="1"/>
</dbReference>
<keyword evidence="4" id="KW-0808">Transferase</keyword>
<evidence type="ECO:0000256" key="4">
    <source>
        <dbReference type="ARBA" id="ARBA00022679"/>
    </source>
</evidence>
<dbReference type="Pfam" id="PF00512">
    <property type="entry name" value="HisKA"/>
    <property type="match status" value="1"/>
</dbReference>
<feature type="transmembrane region" description="Helical" evidence="8">
    <location>
        <begin position="162"/>
        <end position="179"/>
    </location>
</feature>
<dbReference type="SUPFAM" id="SSF55874">
    <property type="entry name" value="ATPase domain of HSP90 chaperone/DNA topoisomerase II/histidine kinase"/>
    <property type="match status" value="1"/>
</dbReference>
<feature type="transmembrane region" description="Helical" evidence="8">
    <location>
        <begin position="20"/>
        <end position="39"/>
    </location>
</feature>
<feature type="transmembrane region" description="Helical" evidence="8">
    <location>
        <begin position="199"/>
        <end position="217"/>
    </location>
</feature>
<keyword evidence="6" id="KW-0902">Two-component regulatory system</keyword>
<dbReference type="SMART" id="SM00387">
    <property type="entry name" value="HATPase_c"/>
    <property type="match status" value="1"/>
</dbReference>
<dbReference type="PANTHER" id="PTHR43711">
    <property type="entry name" value="TWO-COMPONENT HISTIDINE KINASE"/>
    <property type="match status" value="1"/>
</dbReference>
<keyword evidence="8" id="KW-1133">Transmembrane helix</keyword>
<evidence type="ECO:0000256" key="8">
    <source>
        <dbReference type="SAM" id="Phobius"/>
    </source>
</evidence>
<proteinExistence type="predicted"/>
<evidence type="ECO:0000256" key="3">
    <source>
        <dbReference type="ARBA" id="ARBA00022553"/>
    </source>
</evidence>
<dbReference type="GO" id="GO:0016301">
    <property type="term" value="F:kinase activity"/>
    <property type="evidence" value="ECO:0007669"/>
    <property type="project" value="UniProtKB-KW"/>
</dbReference>
<feature type="transmembrane region" description="Helical" evidence="8">
    <location>
        <begin position="73"/>
        <end position="94"/>
    </location>
</feature>
<evidence type="ECO:0000256" key="2">
    <source>
        <dbReference type="ARBA" id="ARBA00012438"/>
    </source>
</evidence>
<dbReference type="InterPro" id="IPR036097">
    <property type="entry name" value="HisK_dim/P_sf"/>
</dbReference>
<dbReference type="PROSITE" id="PS50109">
    <property type="entry name" value="HIS_KIN"/>
    <property type="match status" value="1"/>
</dbReference>
<dbReference type="RefSeq" id="WP_191769119.1">
    <property type="nucleotide sequence ID" value="NZ_JACSRA010000020.1"/>
</dbReference>
<dbReference type="Proteomes" id="UP000627781">
    <property type="component" value="Unassembled WGS sequence"/>
</dbReference>
<name>A0ABR8PVL7_9CLOT</name>
<dbReference type="InterPro" id="IPR004358">
    <property type="entry name" value="Sig_transdc_His_kin-like_C"/>
</dbReference>
<protein>
    <recommendedName>
        <fullName evidence="2">histidine kinase</fullName>
        <ecNumber evidence="2">2.7.13.3</ecNumber>
    </recommendedName>
</protein>
<dbReference type="SUPFAM" id="SSF47384">
    <property type="entry name" value="Homodimeric domain of signal transducing histidine kinase"/>
    <property type="match status" value="1"/>
</dbReference>
<feature type="transmembrane region" description="Helical" evidence="8">
    <location>
        <begin position="110"/>
        <end position="127"/>
    </location>
</feature>
<dbReference type="InterPro" id="IPR003661">
    <property type="entry name" value="HisK_dim/P_dom"/>
</dbReference>
<comment type="catalytic activity">
    <reaction evidence="1">
        <text>ATP + protein L-histidine = ADP + protein N-phospho-L-histidine.</text>
        <dbReference type="EC" id="2.7.13.3"/>
    </reaction>
</comment>
<keyword evidence="5 10" id="KW-0418">Kinase</keyword>
<accession>A0ABR8PVL7</accession>
<feature type="domain" description="Histidine kinase" evidence="9">
    <location>
        <begin position="424"/>
        <end position="643"/>
    </location>
</feature>
<feature type="transmembrane region" description="Helical" evidence="8">
    <location>
        <begin position="223"/>
        <end position="244"/>
    </location>
</feature>
<dbReference type="InterPro" id="IPR005467">
    <property type="entry name" value="His_kinase_dom"/>
</dbReference>
<keyword evidence="11" id="KW-1185">Reference proteome</keyword>
<keyword evidence="7" id="KW-0175">Coiled coil</keyword>
<dbReference type="InterPro" id="IPR050736">
    <property type="entry name" value="Sensor_HK_Regulatory"/>
</dbReference>
<dbReference type="CDD" id="cd00075">
    <property type="entry name" value="HATPase"/>
    <property type="match status" value="1"/>
</dbReference>
<keyword evidence="8" id="KW-0472">Membrane</keyword>